<keyword evidence="3" id="KW-1185">Reference proteome</keyword>
<feature type="transmembrane region" description="Helical" evidence="1">
    <location>
        <begin position="30"/>
        <end position="49"/>
    </location>
</feature>
<evidence type="ECO:0000256" key="1">
    <source>
        <dbReference type="SAM" id="Phobius"/>
    </source>
</evidence>
<dbReference type="RefSeq" id="XP_022580231.1">
    <property type="nucleotide sequence ID" value="XM_022723306.1"/>
</dbReference>
<accession>A0A1L9SEV9</accession>
<dbReference type="GeneID" id="34609771"/>
<dbReference type="EMBL" id="KV878344">
    <property type="protein sequence ID" value="OJJ45721.1"/>
    <property type="molecule type" value="Genomic_DNA"/>
</dbReference>
<keyword evidence="1" id="KW-0472">Membrane</keyword>
<reference evidence="3" key="1">
    <citation type="journal article" date="2017" name="Genome Biol.">
        <title>Comparative genomics reveals high biological diversity and specific adaptations in the industrially and medically important fungal genus Aspergillus.</title>
        <authorList>
            <person name="de Vries R.P."/>
            <person name="Riley R."/>
            <person name="Wiebenga A."/>
            <person name="Aguilar-Osorio G."/>
            <person name="Amillis S."/>
            <person name="Uchima C.A."/>
            <person name="Anderluh G."/>
            <person name="Asadollahi M."/>
            <person name="Askin M."/>
            <person name="Barry K."/>
            <person name="Battaglia E."/>
            <person name="Bayram O."/>
            <person name="Benocci T."/>
            <person name="Braus-Stromeyer S.A."/>
            <person name="Caldana C."/>
            <person name="Canovas D."/>
            <person name="Cerqueira G.C."/>
            <person name="Chen F."/>
            <person name="Chen W."/>
            <person name="Choi C."/>
            <person name="Clum A."/>
            <person name="Dos Santos R.A."/>
            <person name="Damasio A.R."/>
            <person name="Diallinas G."/>
            <person name="Emri T."/>
            <person name="Fekete E."/>
            <person name="Flipphi M."/>
            <person name="Freyberg S."/>
            <person name="Gallo A."/>
            <person name="Gournas C."/>
            <person name="Habgood R."/>
            <person name="Hainaut M."/>
            <person name="Harispe M.L."/>
            <person name="Henrissat B."/>
            <person name="Hilden K.S."/>
            <person name="Hope R."/>
            <person name="Hossain A."/>
            <person name="Karabika E."/>
            <person name="Karaffa L."/>
            <person name="Karanyi Z."/>
            <person name="Krasevec N."/>
            <person name="Kuo A."/>
            <person name="Kusch H."/>
            <person name="LaButti K."/>
            <person name="Lagendijk E.L."/>
            <person name="Lapidus A."/>
            <person name="Levasseur A."/>
            <person name="Lindquist E."/>
            <person name="Lipzen A."/>
            <person name="Logrieco A.F."/>
            <person name="MacCabe A."/>
            <person name="Maekelae M.R."/>
            <person name="Malavazi I."/>
            <person name="Melin P."/>
            <person name="Meyer V."/>
            <person name="Mielnichuk N."/>
            <person name="Miskei M."/>
            <person name="Molnar A.P."/>
            <person name="Mule G."/>
            <person name="Ngan C.Y."/>
            <person name="Orejas M."/>
            <person name="Orosz E."/>
            <person name="Ouedraogo J.P."/>
            <person name="Overkamp K.M."/>
            <person name="Park H.-S."/>
            <person name="Perrone G."/>
            <person name="Piumi F."/>
            <person name="Punt P.J."/>
            <person name="Ram A.F."/>
            <person name="Ramon A."/>
            <person name="Rauscher S."/>
            <person name="Record E."/>
            <person name="Riano-Pachon D.M."/>
            <person name="Robert V."/>
            <person name="Roehrig J."/>
            <person name="Ruller R."/>
            <person name="Salamov A."/>
            <person name="Salih N.S."/>
            <person name="Samson R.A."/>
            <person name="Sandor E."/>
            <person name="Sanguinetti M."/>
            <person name="Schuetze T."/>
            <person name="Sepcic K."/>
            <person name="Shelest E."/>
            <person name="Sherlock G."/>
            <person name="Sophianopoulou V."/>
            <person name="Squina F.M."/>
            <person name="Sun H."/>
            <person name="Susca A."/>
            <person name="Todd R.B."/>
            <person name="Tsang A."/>
            <person name="Unkles S.E."/>
            <person name="van de Wiele N."/>
            <person name="van Rossen-Uffink D."/>
            <person name="Oliveira J.V."/>
            <person name="Vesth T.C."/>
            <person name="Visser J."/>
            <person name="Yu J.-H."/>
            <person name="Zhou M."/>
            <person name="Andersen M.R."/>
            <person name="Archer D.B."/>
            <person name="Baker S.E."/>
            <person name="Benoit I."/>
            <person name="Brakhage A.A."/>
            <person name="Braus G.H."/>
            <person name="Fischer R."/>
            <person name="Frisvad J.C."/>
            <person name="Goldman G.H."/>
            <person name="Houbraken J."/>
            <person name="Oakley B."/>
            <person name="Pocsi I."/>
            <person name="Scazzocchio C."/>
            <person name="Seiboth B."/>
            <person name="vanKuyk P.A."/>
            <person name="Wortman J."/>
            <person name="Dyer P.S."/>
            <person name="Grigoriev I.V."/>
        </authorList>
    </citation>
    <scope>NUCLEOTIDE SEQUENCE [LARGE SCALE GENOMIC DNA]</scope>
    <source>
        <strain evidence="3">CBS 506.65</strain>
    </source>
</reference>
<proteinExistence type="predicted"/>
<dbReference type="VEuPathDB" id="FungiDB:ASPZODRAFT_133584"/>
<name>A0A1L9SEV9_9EURO</name>
<evidence type="ECO:0000313" key="3">
    <source>
        <dbReference type="Proteomes" id="UP000184188"/>
    </source>
</evidence>
<keyword evidence="1" id="KW-1133">Transmembrane helix</keyword>
<sequence>MNFPSGYSPEPFAPGDIVGILRNDNLSRPFLSILLLLFFYLLTDTRWLLSRVPQISQPRARRRWNWLAPFPAASDQNSPLLSPYVCLSTVYRQHPQYLPTLSSEKSFL</sequence>
<keyword evidence="1" id="KW-0812">Transmembrane</keyword>
<protein>
    <submittedName>
        <fullName evidence="2">Uncharacterized protein</fullName>
    </submittedName>
</protein>
<gene>
    <name evidence="2" type="ORF">ASPZODRAFT_133584</name>
</gene>
<dbReference type="Proteomes" id="UP000184188">
    <property type="component" value="Unassembled WGS sequence"/>
</dbReference>
<organism evidence="2 3">
    <name type="scientific">Penicilliopsis zonata CBS 506.65</name>
    <dbReference type="NCBI Taxonomy" id="1073090"/>
    <lineage>
        <taxon>Eukaryota</taxon>
        <taxon>Fungi</taxon>
        <taxon>Dikarya</taxon>
        <taxon>Ascomycota</taxon>
        <taxon>Pezizomycotina</taxon>
        <taxon>Eurotiomycetes</taxon>
        <taxon>Eurotiomycetidae</taxon>
        <taxon>Eurotiales</taxon>
        <taxon>Aspergillaceae</taxon>
        <taxon>Penicilliopsis</taxon>
    </lineage>
</organism>
<dbReference type="AlphaFoldDB" id="A0A1L9SEV9"/>
<evidence type="ECO:0000313" key="2">
    <source>
        <dbReference type="EMBL" id="OJJ45721.1"/>
    </source>
</evidence>